<dbReference type="OrthoDB" id="3358017at2759"/>
<keyword evidence="3 5" id="KW-1133">Transmembrane helix</keyword>
<evidence type="ECO:0000256" key="4">
    <source>
        <dbReference type="ARBA" id="ARBA00023136"/>
    </source>
</evidence>
<name>A0A1X2I2P5_9FUNG</name>
<evidence type="ECO:0000313" key="6">
    <source>
        <dbReference type="EMBL" id="ORZ08139.1"/>
    </source>
</evidence>
<feature type="transmembrane region" description="Helical" evidence="5">
    <location>
        <begin position="249"/>
        <end position="267"/>
    </location>
</feature>
<feature type="transmembrane region" description="Helical" evidence="5">
    <location>
        <begin position="56"/>
        <end position="73"/>
    </location>
</feature>
<dbReference type="InterPro" id="IPR007568">
    <property type="entry name" value="RTA1"/>
</dbReference>
<proteinExistence type="predicted"/>
<evidence type="ECO:0000256" key="5">
    <source>
        <dbReference type="SAM" id="Phobius"/>
    </source>
</evidence>
<dbReference type="PANTHER" id="PTHR31465:SF1">
    <property type="entry name" value="PROTEIN RTA1-RELATED"/>
    <property type="match status" value="1"/>
</dbReference>
<evidence type="ECO:0000256" key="1">
    <source>
        <dbReference type="ARBA" id="ARBA00004141"/>
    </source>
</evidence>
<dbReference type="GO" id="GO:0016020">
    <property type="term" value="C:membrane"/>
    <property type="evidence" value="ECO:0007669"/>
    <property type="project" value="UniProtKB-SubCell"/>
</dbReference>
<accession>A0A1X2I2P5</accession>
<feature type="transmembrane region" description="Helical" evidence="5">
    <location>
        <begin position="282"/>
        <end position="301"/>
    </location>
</feature>
<evidence type="ECO:0000256" key="2">
    <source>
        <dbReference type="ARBA" id="ARBA00022692"/>
    </source>
</evidence>
<feature type="transmembrane region" description="Helical" evidence="5">
    <location>
        <begin position="204"/>
        <end position="228"/>
    </location>
</feature>
<dbReference type="Pfam" id="PF04479">
    <property type="entry name" value="RTA1"/>
    <property type="match status" value="2"/>
</dbReference>
<keyword evidence="4 5" id="KW-0472">Membrane</keyword>
<evidence type="ECO:0000313" key="7">
    <source>
        <dbReference type="Proteomes" id="UP000193560"/>
    </source>
</evidence>
<reference evidence="6 7" key="1">
    <citation type="submission" date="2016-07" db="EMBL/GenBank/DDBJ databases">
        <title>Pervasive Adenine N6-methylation of Active Genes in Fungi.</title>
        <authorList>
            <consortium name="DOE Joint Genome Institute"/>
            <person name="Mondo S.J."/>
            <person name="Dannebaum R.O."/>
            <person name="Kuo R.C."/>
            <person name="Labutti K."/>
            <person name="Haridas S."/>
            <person name="Kuo A."/>
            <person name="Salamov A."/>
            <person name="Ahrendt S.R."/>
            <person name="Lipzen A."/>
            <person name="Sullivan W."/>
            <person name="Andreopoulos W.B."/>
            <person name="Clum A."/>
            <person name="Lindquist E."/>
            <person name="Daum C."/>
            <person name="Ramamoorthy G.K."/>
            <person name="Gryganskyi A."/>
            <person name="Culley D."/>
            <person name="Magnuson J.K."/>
            <person name="James T.Y."/>
            <person name="O'Malley M.A."/>
            <person name="Stajich J.E."/>
            <person name="Spatafora J.W."/>
            <person name="Visel A."/>
            <person name="Grigoriev I.V."/>
        </authorList>
    </citation>
    <scope>NUCLEOTIDE SEQUENCE [LARGE SCALE GENOMIC DNA]</scope>
    <source>
        <strain evidence="6 7">NRRL 1336</strain>
    </source>
</reference>
<keyword evidence="7" id="KW-1185">Reference proteome</keyword>
<organism evidence="6 7">
    <name type="scientific">Absidia repens</name>
    <dbReference type="NCBI Taxonomy" id="90262"/>
    <lineage>
        <taxon>Eukaryota</taxon>
        <taxon>Fungi</taxon>
        <taxon>Fungi incertae sedis</taxon>
        <taxon>Mucoromycota</taxon>
        <taxon>Mucoromycotina</taxon>
        <taxon>Mucoromycetes</taxon>
        <taxon>Mucorales</taxon>
        <taxon>Cunninghamellaceae</taxon>
        <taxon>Absidia</taxon>
    </lineage>
</organism>
<feature type="transmembrane region" description="Helical" evidence="5">
    <location>
        <begin position="164"/>
        <end position="184"/>
    </location>
</feature>
<gene>
    <name evidence="6" type="ORF">BCR42DRAFT_425317</name>
</gene>
<comment type="subcellular location">
    <subcellularLocation>
        <location evidence="1">Membrane</location>
        <topology evidence="1">Multi-pass membrane protein</topology>
    </subcellularLocation>
</comment>
<keyword evidence="2 5" id="KW-0812">Transmembrane</keyword>
<dbReference type="Proteomes" id="UP000193560">
    <property type="component" value="Unassembled WGS sequence"/>
</dbReference>
<feature type="transmembrane region" description="Helical" evidence="5">
    <location>
        <begin position="32"/>
        <end position="49"/>
    </location>
</feature>
<evidence type="ECO:0000256" key="3">
    <source>
        <dbReference type="ARBA" id="ARBA00022989"/>
    </source>
</evidence>
<dbReference type="STRING" id="90262.A0A1X2I2P5"/>
<sequence length="309" mass="34784">MSSNSSSGHSSMSSLDDMRLFHYHPVNGAPEAFVGIFLIFTVLFVHRIIKTKSSRWLYILPGTALVELVGYAFRVVCVYNTTLGSYVGMDLLILIAPNALALVNYKTLGVIISLHSRRHQHPPSDDNNDNDTMATIGGDDIEREETKDKIILPSSSQQPSKPRFWLRPTFVTWFFFWSDFFAFVLQGGGGGMQATAKLRDVGDIITLVGLSIQLVFFACFAIIAIYVYRSPRYDYQLDGVAQPKQKVMVCLFATITLLYIRAIYRVAEYATGYDGIIATAEWAFYVFDAAIITSCFLLYYIRFIGNYLP</sequence>
<protein>
    <submittedName>
        <fullName evidence="6">RTA1 like protein-domain-containing protein</fullName>
    </submittedName>
</protein>
<dbReference type="EMBL" id="MCGE01000032">
    <property type="protein sequence ID" value="ORZ08139.1"/>
    <property type="molecule type" value="Genomic_DNA"/>
</dbReference>
<comment type="caution">
    <text evidence="6">The sequence shown here is derived from an EMBL/GenBank/DDBJ whole genome shotgun (WGS) entry which is preliminary data.</text>
</comment>
<feature type="transmembrane region" description="Helical" evidence="5">
    <location>
        <begin position="93"/>
        <end position="114"/>
    </location>
</feature>
<dbReference type="PANTHER" id="PTHR31465">
    <property type="entry name" value="PROTEIN RTA1-RELATED"/>
    <property type="match status" value="1"/>
</dbReference>
<dbReference type="AlphaFoldDB" id="A0A1X2I2P5"/>